<comment type="caution">
    <text evidence="10">The sequence shown here is derived from an EMBL/GenBank/DDBJ whole genome shotgun (WGS) entry which is preliminary data.</text>
</comment>
<dbReference type="NCBIfam" id="NF009206">
    <property type="entry name" value="PRK12555.1"/>
    <property type="match status" value="1"/>
</dbReference>
<dbReference type="PANTHER" id="PTHR42872:SF6">
    <property type="entry name" value="PROTEIN-GLUTAMATE METHYLESTERASE_PROTEIN-GLUTAMINE GLUTAMINASE"/>
    <property type="match status" value="1"/>
</dbReference>
<evidence type="ECO:0000256" key="4">
    <source>
        <dbReference type="ARBA" id="ARBA00048267"/>
    </source>
</evidence>
<dbReference type="Gene3D" id="3.40.50.180">
    <property type="entry name" value="Methylesterase CheB, C-terminal domain"/>
    <property type="match status" value="1"/>
</dbReference>
<feature type="active site" evidence="5 6">
    <location>
        <position position="275"/>
    </location>
</feature>
<keyword evidence="3 5" id="KW-0378">Hydrolase</keyword>
<dbReference type="SUPFAM" id="SSF52738">
    <property type="entry name" value="Methylesterase CheB, C-terminal domain"/>
    <property type="match status" value="1"/>
</dbReference>
<comment type="catalytic activity">
    <reaction evidence="5">
        <text>L-glutaminyl-[protein] + H2O = L-glutamyl-[protein] + NH4(+)</text>
        <dbReference type="Rhea" id="RHEA:16441"/>
        <dbReference type="Rhea" id="RHEA-COMP:10207"/>
        <dbReference type="Rhea" id="RHEA-COMP:10208"/>
        <dbReference type="ChEBI" id="CHEBI:15377"/>
        <dbReference type="ChEBI" id="CHEBI:28938"/>
        <dbReference type="ChEBI" id="CHEBI:29973"/>
        <dbReference type="ChEBI" id="CHEBI:30011"/>
        <dbReference type="EC" id="3.5.1.44"/>
    </reaction>
</comment>
<evidence type="ECO:0000256" key="1">
    <source>
        <dbReference type="ARBA" id="ARBA00022490"/>
    </source>
</evidence>
<dbReference type="AlphaFoldDB" id="A0A7W6G590"/>
<feature type="domain" description="CheB-type methylesterase" evidence="9">
    <location>
        <begin position="143"/>
        <end position="327"/>
    </location>
</feature>
<keyword evidence="1 5" id="KW-0963">Cytoplasm</keyword>
<keyword evidence="11" id="KW-1185">Reference proteome</keyword>
<dbReference type="InterPro" id="IPR000673">
    <property type="entry name" value="Sig_transdc_resp-reg_Me-estase"/>
</dbReference>
<dbReference type="CDD" id="cd17541">
    <property type="entry name" value="REC_CheB-like"/>
    <property type="match status" value="1"/>
</dbReference>
<dbReference type="Proteomes" id="UP000548867">
    <property type="component" value="Unassembled WGS sequence"/>
</dbReference>
<dbReference type="InterPro" id="IPR011006">
    <property type="entry name" value="CheY-like_superfamily"/>
</dbReference>
<evidence type="ECO:0000256" key="3">
    <source>
        <dbReference type="ARBA" id="ARBA00022801"/>
    </source>
</evidence>
<dbReference type="EC" id="3.1.1.61" evidence="5"/>
<feature type="active site" evidence="5 6">
    <location>
        <position position="155"/>
    </location>
</feature>
<evidence type="ECO:0000256" key="5">
    <source>
        <dbReference type="HAMAP-Rule" id="MF_00099"/>
    </source>
</evidence>
<evidence type="ECO:0000259" key="9">
    <source>
        <dbReference type="PROSITE" id="PS50122"/>
    </source>
</evidence>
<name>A0A7W6G590_9SPHN</name>
<comment type="subcellular location">
    <subcellularLocation>
        <location evidence="5">Cytoplasm</location>
    </subcellularLocation>
</comment>
<dbReference type="NCBIfam" id="NF001965">
    <property type="entry name" value="PRK00742.1"/>
    <property type="match status" value="1"/>
</dbReference>
<dbReference type="GO" id="GO:0006935">
    <property type="term" value="P:chemotaxis"/>
    <property type="evidence" value="ECO:0007669"/>
    <property type="project" value="UniProtKB-UniRule"/>
</dbReference>
<dbReference type="SUPFAM" id="SSF52172">
    <property type="entry name" value="CheY-like"/>
    <property type="match status" value="1"/>
</dbReference>
<comment type="similarity">
    <text evidence="5">Belongs to the CheB family.</text>
</comment>
<proteinExistence type="inferred from homology"/>
<dbReference type="HAMAP" id="MF_00099">
    <property type="entry name" value="CheB_chemtxs"/>
    <property type="match status" value="1"/>
</dbReference>
<dbReference type="EC" id="3.5.1.44" evidence="5"/>
<dbReference type="PROSITE" id="PS50110">
    <property type="entry name" value="RESPONSE_REGULATORY"/>
    <property type="match status" value="1"/>
</dbReference>
<sequence length="341" mass="35977">MRIGIVNDLPLAIEALRRVLAQAPQHQVAWTAADGVEAVEMALRDRPDIILMDLVMPRMNGVEATRRIMAEAPCAILVVTSDIESNAAQVFAAMGKGALDAVDTPLLHGAPMAGKHPLLTKIEAVGRLIDAGSSAPAPKGIERGATSQLIAIGASAGGPAALAAILKALPAGFPAGIVIVQHVDARFAEGLARWLDDQCALSVRLAQEGDRVRPGEVLVAGTDDHLVFKSPERLGYSREPSDHTYRPSIDVFFRSAGQFWPGALTGLLLTGMGADGARGLKELRDKGHLTIAQDKASSAVYGMPKAALQLDAAREVLPLEQIARRLTDLPGLRLSTKGLSE</sequence>
<dbReference type="SMART" id="SM00448">
    <property type="entry name" value="REC"/>
    <property type="match status" value="1"/>
</dbReference>
<accession>A0A7W6G590</accession>
<keyword evidence="5 7" id="KW-0597">Phosphoprotein</keyword>
<dbReference type="GO" id="GO:0050568">
    <property type="term" value="F:protein-glutamine glutaminase activity"/>
    <property type="evidence" value="ECO:0007669"/>
    <property type="project" value="UniProtKB-UniRule"/>
</dbReference>
<comment type="PTM">
    <text evidence="5">Phosphorylated by CheA. Phosphorylation of the N-terminal regulatory domain activates the methylesterase activity.</text>
</comment>
<dbReference type="GO" id="GO:0000156">
    <property type="term" value="F:phosphorelay response regulator activity"/>
    <property type="evidence" value="ECO:0007669"/>
    <property type="project" value="InterPro"/>
</dbReference>
<dbReference type="Pfam" id="PF00072">
    <property type="entry name" value="Response_reg"/>
    <property type="match status" value="1"/>
</dbReference>
<dbReference type="Pfam" id="PF01339">
    <property type="entry name" value="CheB_methylest"/>
    <property type="match status" value="1"/>
</dbReference>
<gene>
    <name evidence="5" type="primary">cheB</name>
    <name evidence="10" type="ORF">GGR38_000940</name>
</gene>
<evidence type="ECO:0000256" key="6">
    <source>
        <dbReference type="PROSITE-ProRule" id="PRU00050"/>
    </source>
</evidence>
<feature type="active site" evidence="5 6">
    <location>
        <position position="182"/>
    </location>
</feature>
<dbReference type="RefSeq" id="WP_183623191.1">
    <property type="nucleotide sequence ID" value="NZ_JACIDX010000003.1"/>
</dbReference>
<evidence type="ECO:0000313" key="10">
    <source>
        <dbReference type="EMBL" id="MBB3954013.1"/>
    </source>
</evidence>
<evidence type="ECO:0000256" key="2">
    <source>
        <dbReference type="ARBA" id="ARBA00022500"/>
    </source>
</evidence>
<dbReference type="InterPro" id="IPR035909">
    <property type="entry name" value="CheB_C"/>
</dbReference>
<dbReference type="GO" id="GO:0008984">
    <property type="term" value="F:protein-glutamate methylesterase activity"/>
    <property type="evidence" value="ECO:0007669"/>
    <property type="project" value="UniProtKB-UniRule"/>
</dbReference>
<keyword evidence="2 5" id="KW-0145">Chemotaxis</keyword>
<dbReference type="Gene3D" id="3.40.50.2300">
    <property type="match status" value="1"/>
</dbReference>
<organism evidence="10 11">
    <name type="scientific">Novosphingobium sediminicola</name>
    <dbReference type="NCBI Taxonomy" id="563162"/>
    <lineage>
        <taxon>Bacteria</taxon>
        <taxon>Pseudomonadati</taxon>
        <taxon>Pseudomonadota</taxon>
        <taxon>Alphaproteobacteria</taxon>
        <taxon>Sphingomonadales</taxon>
        <taxon>Sphingomonadaceae</taxon>
        <taxon>Novosphingobium</taxon>
    </lineage>
</organism>
<dbReference type="EMBL" id="JACIDX010000003">
    <property type="protein sequence ID" value="MBB3954013.1"/>
    <property type="molecule type" value="Genomic_DNA"/>
</dbReference>
<dbReference type="InterPro" id="IPR001789">
    <property type="entry name" value="Sig_transdc_resp-reg_receiver"/>
</dbReference>
<dbReference type="PIRSF" id="PIRSF000876">
    <property type="entry name" value="RR_chemtxs_CheB"/>
    <property type="match status" value="1"/>
</dbReference>
<comment type="domain">
    <text evidence="5">Contains a C-terminal catalytic domain, and an N-terminal region which modulates catalytic activity.</text>
</comment>
<evidence type="ECO:0000259" key="8">
    <source>
        <dbReference type="PROSITE" id="PS50110"/>
    </source>
</evidence>
<feature type="modified residue" description="4-aspartylphosphate" evidence="5 7">
    <location>
        <position position="53"/>
    </location>
</feature>
<evidence type="ECO:0000313" key="11">
    <source>
        <dbReference type="Proteomes" id="UP000548867"/>
    </source>
</evidence>
<dbReference type="CDD" id="cd16432">
    <property type="entry name" value="CheB_Rec"/>
    <property type="match status" value="1"/>
</dbReference>
<evidence type="ECO:0000256" key="7">
    <source>
        <dbReference type="PROSITE-ProRule" id="PRU00169"/>
    </source>
</evidence>
<dbReference type="GO" id="GO:0005737">
    <property type="term" value="C:cytoplasm"/>
    <property type="evidence" value="ECO:0007669"/>
    <property type="project" value="UniProtKB-SubCell"/>
</dbReference>
<dbReference type="PROSITE" id="PS50122">
    <property type="entry name" value="CHEB"/>
    <property type="match status" value="1"/>
</dbReference>
<reference evidence="10 11" key="1">
    <citation type="submission" date="2020-08" db="EMBL/GenBank/DDBJ databases">
        <title>Genomic Encyclopedia of Type Strains, Phase IV (KMG-IV): sequencing the most valuable type-strain genomes for metagenomic binning, comparative biology and taxonomic classification.</title>
        <authorList>
            <person name="Goeker M."/>
        </authorList>
    </citation>
    <scope>NUCLEOTIDE SEQUENCE [LARGE SCALE GENOMIC DNA]</scope>
    <source>
        <strain evidence="10 11">DSM 27057</strain>
    </source>
</reference>
<dbReference type="InterPro" id="IPR008248">
    <property type="entry name" value="CheB-like"/>
</dbReference>
<comment type="catalytic activity">
    <reaction evidence="4 5">
        <text>[protein]-L-glutamate 5-O-methyl ester + H2O = L-glutamyl-[protein] + methanol + H(+)</text>
        <dbReference type="Rhea" id="RHEA:23236"/>
        <dbReference type="Rhea" id="RHEA-COMP:10208"/>
        <dbReference type="Rhea" id="RHEA-COMP:10311"/>
        <dbReference type="ChEBI" id="CHEBI:15377"/>
        <dbReference type="ChEBI" id="CHEBI:15378"/>
        <dbReference type="ChEBI" id="CHEBI:17790"/>
        <dbReference type="ChEBI" id="CHEBI:29973"/>
        <dbReference type="ChEBI" id="CHEBI:82795"/>
        <dbReference type="EC" id="3.1.1.61"/>
    </reaction>
</comment>
<dbReference type="PANTHER" id="PTHR42872">
    <property type="entry name" value="PROTEIN-GLUTAMATE METHYLESTERASE/PROTEIN-GLUTAMINE GLUTAMINASE"/>
    <property type="match status" value="1"/>
</dbReference>
<feature type="domain" description="Response regulatory" evidence="8">
    <location>
        <begin position="2"/>
        <end position="119"/>
    </location>
</feature>
<comment type="function">
    <text evidence="5">Involved in chemotaxis. Part of a chemotaxis signal transduction system that modulates chemotaxis in response to various stimuli. Catalyzes the demethylation of specific methylglutamate residues introduced into the chemoreceptors (methyl-accepting chemotaxis proteins or MCP) by CheR. Also mediates the irreversible deamidation of specific glutamine residues to glutamic acid.</text>
</comment>
<protein>
    <recommendedName>
        <fullName evidence="5">Protein-glutamate methylesterase/protein-glutamine glutaminase</fullName>
        <ecNumber evidence="5">3.1.1.61</ecNumber>
        <ecNumber evidence="5">3.5.1.44</ecNumber>
    </recommendedName>
</protein>